<comment type="caution">
    <text evidence="2">The sequence shown here is derived from an EMBL/GenBank/DDBJ whole genome shotgun (WGS) entry which is preliminary data.</text>
</comment>
<dbReference type="GeneID" id="63774623"/>
<sequence>MHPGNGLVAMTLVRQLSGTRTSFSGWLARPAVGPKRESSKGTTNQPRATLVRRAPTHLFGPYERKRWASVYAPEIDSCGSVASPLIPGLQATSRGHTTRIKMRVF</sequence>
<name>A0A1Y2DUL8_9PEZI</name>
<proteinExistence type="predicted"/>
<dbReference type="EMBL" id="MCFJ01000008">
    <property type="protein sequence ID" value="ORY62972.1"/>
    <property type="molecule type" value="Genomic_DNA"/>
</dbReference>
<accession>A0A1Y2DUL8</accession>
<dbReference type="AlphaFoldDB" id="A0A1Y2DUL8"/>
<dbReference type="Proteomes" id="UP000193689">
    <property type="component" value="Unassembled WGS sequence"/>
</dbReference>
<organism evidence="2 3">
    <name type="scientific">Pseudomassariella vexata</name>
    <dbReference type="NCBI Taxonomy" id="1141098"/>
    <lineage>
        <taxon>Eukaryota</taxon>
        <taxon>Fungi</taxon>
        <taxon>Dikarya</taxon>
        <taxon>Ascomycota</taxon>
        <taxon>Pezizomycotina</taxon>
        <taxon>Sordariomycetes</taxon>
        <taxon>Xylariomycetidae</taxon>
        <taxon>Amphisphaeriales</taxon>
        <taxon>Pseudomassariaceae</taxon>
        <taxon>Pseudomassariella</taxon>
    </lineage>
</organism>
<dbReference type="InParanoid" id="A0A1Y2DUL8"/>
<evidence type="ECO:0000256" key="1">
    <source>
        <dbReference type="SAM" id="MobiDB-lite"/>
    </source>
</evidence>
<evidence type="ECO:0000313" key="2">
    <source>
        <dbReference type="EMBL" id="ORY62972.1"/>
    </source>
</evidence>
<feature type="region of interest" description="Disordered" evidence="1">
    <location>
        <begin position="27"/>
        <end position="46"/>
    </location>
</feature>
<evidence type="ECO:0000313" key="3">
    <source>
        <dbReference type="Proteomes" id="UP000193689"/>
    </source>
</evidence>
<protein>
    <submittedName>
        <fullName evidence="2">Uncharacterized protein</fullName>
    </submittedName>
</protein>
<keyword evidence="3" id="KW-1185">Reference proteome</keyword>
<dbReference type="RefSeq" id="XP_040714629.1">
    <property type="nucleotide sequence ID" value="XM_040858411.1"/>
</dbReference>
<dbReference type="PROSITE" id="PS50096">
    <property type="entry name" value="IQ"/>
    <property type="match status" value="1"/>
</dbReference>
<gene>
    <name evidence="2" type="ORF">BCR38DRAFT_409952</name>
</gene>
<reference evidence="2 3" key="1">
    <citation type="submission" date="2016-07" db="EMBL/GenBank/DDBJ databases">
        <title>Pervasive Adenine N6-methylation of Active Genes in Fungi.</title>
        <authorList>
            <consortium name="DOE Joint Genome Institute"/>
            <person name="Mondo S.J."/>
            <person name="Dannebaum R.O."/>
            <person name="Kuo R.C."/>
            <person name="Labutti K."/>
            <person name="Haridas S."/>
            <person name="Kuo A."/>
            <person name="Salamov A."/>
            <person name="Ahrendt S.R."/>
            <person name="Lipzen A."/>
            <person name="Sullivan W."/>
            <person name="Andreopoulos W.B."/>
            <person name="Clum A."/>
            <person name="Lindquist E."/>
            <person name="Daum C."/>
            <person name="Ramamoorthy G.K."/>
            <person name="Gryganskyi A."/>
            <person name="Culley D."/>
            <person name="Magnuson J.K."/>
            <person name="James T.Y."/>
            <person name="O'Malley M.A."/>
            <person name="Stajich J.E."/>
            <person name="Spatafora J.W."/>
            <person name="Visel A."/>
            <person name="Grigoriev I.V."/>
        </authorList>
    </citation>
    <scope>NUCLEOTIDE SEQUENCE [LARGE SCALE GENOMIC DNA]</scope>
    <source>
        <strain evidence="2 3">CBS 129021</strain>
    </source>
</reference>